<dbReference type="EMBL" id="OZ075139">
    <property type="protein sequence ID" value="CAL5018511.1"/>
    <property type="molecule type" value="Genomic_DNA"/>
</dbReference>
<evidence type="ECO:0000256" key="7">
    <source>
        <dbReference type="ARBA" id="ARBA00023193"/>
    </source>
</evidence>
<dbReference type="EC" id="3.2.2.22" evidence="3 8"/>
<evidence type="ECO:0000256" key="4">
    <source>
        <dbReference type="ARBA" id="ARBA00022656"/>
    </source>
</evidence>
<dbReference type="PANTHER" id="PTHR33453">
    <property type="match status" value="1"/>
</dbReference>
<dbReference type="Proteomes" id="UP001497457">
    <property type="component" value="Chromosome 29rd"/>
</dbReference>
<protein>
    <recommendedName>
        <fullName evidence="3 8">rRNA N-glycosylase</fullName>
        <ecNumber evidence="3 8">3.2.2.22</ecNumber>
    </recommendedName>
</protein>
<evidence type="ECO:0000256" key="5">
    <source>
        <dbReference type="ARBA" id="ARBA00022801"/>
    </source>
</evidence>
<dbReference type="PANTHER" id="PTHR33453:SF9">
    <property type="entry name" value="ALBUMIN B-32"/>
    <property type="match status" value="1"/>
</dbReference>
<evidence type="ECO:0000256" key="8">
    <source>
        <dbReference type="RuleBase" id="RU004915"/>
    </source>
</evidence>
<dbReference type="GO" id="GO:0017148">
    <property type="term" value="P:negative regulation of translation"/>
    <property type="evidence" value="ECO:0007669"/>
    <property type="project" value="UniProtKB-KW"/>
</dbReference>
<keyword evidence="11" id="KW-1185">Reference proteome</keyword>
<evidence type="ECO:0000313" key="9">
    <source>
        <dbReference type="EMBL" id="CAL5018511.1"/>
    </source>
</evidence>
<dbReference type="EMBL" id="OZ075140">
    <property type="protein sequence ID" value="CAL5028913.1"/>
    <property type="molecule type" value="Genomic_DNA"/>
</dbReference>
<evidence type="ECO:0000313" key="10">
    <source>
        <dbReference type="EMBL" id="CAL5028913.1"/>
    </source>
</evidence>
<sequence length="254" mass="28590">MAAPAPEFTDSFIVQTDNYGYFIRIVRQNVIRYCSDRRPNVLPPVLPAEQKVPRLWFHVVLHTATNSLTLAVRIDNLYLVGFKTPGPAGVWWEFNNEDNTHLIRNANWLGFGGRYQDLVGQKGLETVLLGRAQMAAAVDVLARHGPTMATEEQLQGPVDPYELPKSMLVKLVIMVCEGLRFHTVYSTVDRDFNSSAAKITEMDGKQVNKWDRISKAILTWAVDPKAVFPELERLGVKDKNDAARIVALVKNETN</sequence>
<evidence type="ECO:0000256" key="1">
    <source>
        <dbReference type="ARBA" id="ARBA00000237"/>
    </source>
</evidence>
<dbReference type="SUPFAM" id="SSF56371">
    <property type="entry name" value="Ribosome inactivating proteins (RIP)"/>
    <property type="match status" value="1"/>
</dbReference>
<dbReference type="InterPro" id="IPR016139">
    <property type="entry name" value="Ribosome_inactivat_prot_sub2"/>
</dbReference>
<accession>A0ABC9CZG4</accession>
<dbReference type="Gene3D" id="4.10.470.10">
    <property type="entry name" value="Ricin (A Subunit), domain 2"/>
    <property type="match status" value="1"/>
</dbReference>
<evidence type="ECO:0000256" key="6">
    <source>
        <dbReference type="ARBA" id="ARBA00022821"/>
    </source>
</evidence>
<comment type="similarity">
    <text evidence="2">Belongs to the ribosome-inactivating protein family. Type 1 RIP subfamily.</text>
</comment>
<gene>
    <name evidence="9" type="ORF">URODEC1_LOCUS74261</name>
    <name evidence="10" type="ORF">URODEC1_LOCUS80097</name>
</gene>
<dbReference type="InterPro" id="IPR036041">
    <property type="entry name" value="Ribosome-inact_prot_sf"/>
</dbReference>
<organism evidence="10 11">
    <name type="scientific">Urochloa decumbens</name>
    <dbReference type="NCBI Taxonomy" id="240449"/>
    <lineage>
        <taxon>Eukaryota</taxon>
        <taxon>Viridiplantae</taxon>
        <taxon>Streptophyta</taxon>
        <taxon>Embryophyta</taxon>
        <taxon>Tracheophyta</taxon>
        <taxon>Spermatophyta</taxon>
        <taxon>Magnoliopsida</taxon>
        <taxon>Liliopsida</taxon>
        <taxon>Poales</taxon>
        <taxon>Poaceae</taxon>
        <taxon>PACMAD clade</taxon>
        <taxon>Panicoideae</taxon>
        <taxon>Panicodae</taxon>
        <taxon>Paniceae</taxon>
        <taxon>Melinidinae</taxon>
        <taxon>Urochloa</taxon>
    </lineage>
</organism>
<reference evidence="10 11" key="1">
    <citation type="submission" date="2024-10" db="EMBL/GenBank/DDBJ databases">
        <authorList>
            <person name="Ryan C."/>
        </authorList>
    </citation>
    <scope>NUCLEOTIDE SEQUENCE [LARGE SCALE GENOMIC DNA]</scope>
</reference>
<dbReference type="PRINTS" id="PR00396">
    <property type="entry name" value="SHIGARICIN"/>
</dbReference>
<proteinExistence type="inferred from homology"/>
<dbReference type="GO" id="GO:0006952">
    <property type="term" value="P:defense response"/>
    <property type="evidence" value="ECO:0007669"/>
    <property type="project" value="UniProtKB-KW"/>
</dbReference>
<keyword evidence="5 8" id="KW-0378">Hydrolase</keyword>
<dbReference type="InterPro" id="IPR017989">
    <property type="entry name" value="Ribosome_inactivat_1/2"/>
</dbReference>
<dbReference type="Gene3D" id="3.40.420.10">
    <property type="entry name" value="Ricin (A subunit), domain 1"/>
    <property type="match status" value="1"/>
</dbReference>
<dbReference type="GO" id="GO:0090729">
    <property type="term" value="F:toxin activity"/>
    <property type="evidence" value="ECO:0007669"/>
    <property type="project" value="UniProtKB-KW"/>
</dbReference>
<dbReference type="AlphaFoldDB" id="A0ABC9CZG4"/>
<keyword evidence="6 8" id="KW-0611">Plant defense</keyword>
<keyword evidence="4 8" id="KW-0800">Toxin</keyword>
<keyword evidence="7 8" id="KW-0652">Protein synthesis inhibitor</keyword>
<dbReference type="GO" id="GO:0030598">
    <property type="term" value="F:rRNA N-glycosylase activity"/>
    <property type="evidence" value="ECO:0007669"/>
    <property type="project" value="UniProtKB-EC"/>
</dbReference>
<name>A0ABC9CZG4_9POAL</name>
<evidence type="ECO:0000256" key="2">
    <source>
        <dbReference type="ARBA" id="ARBA00008544"/>
    </source>
</evidence>
<evidence type="ECO:0000256" key="3">
    <source>
        <dbReference type="ARBA" id="ARBA00012001"/>
    </source>
</evidence>
<dbReference type="InterPro" id="IPR001574">
    <property type="entry name" value="Ribosome_inactivat_prot"/>
</dbReference>
<dbReference type="InterPro" id="IPR016138">
    <property type="entry name" value="Ribosome_inactivat_prot_sub1"/>
</dbReference>
<comment type="catalytic activity">
    <reaction evidence="1 8">
        <text>Endohydrolysis of the N-glycosidic bond at one specific adenosine on the 28S rRNA.</text>
        <dbReference type="EC" id="3.2.2.22"/>
    </reaction>
</comment>
<dbReference type="Proteomes" id="UP001497457">
    <property type="component" value="Chromosome 30rd"/>
</dbReference>
<dbReference type="Pfam" id="PF00161">
    <property type="entry name" value="RIP"/>
    <property type="match status" value="1"/>
</dbReference>
<evidence type="ECO:0000313" key="11">
    <source>
        <dbReference type="Proteomes" id="UP001497457"/>
    </source>
</evidence>